<dbReference type="Gene3D" id="1.10.3470.10">
    <property type="entry name" value="ABC transporter involved in vitamin B12 uptake, BtuC"/>
    <property type="match status" value="1"/>
</dbReference>
<keyword evidence="6 9" id="KW-1133">Transmembrane helix</keyword>
<sequence length="277" mass="29589">MLEVLAILIGVALSISLLGNLLVLKNQAMLADALSHSVLLGIVLGFFMSQSLDSPLLVLGAAVFGILTVLLIETIQSKRLAQDAATGLIFSTFFALGVLLISLFARNVHLDLDMILMGEVLFAPFYRMTFLGISVPVALVKTLLALVVNLLFVTVFYSPLKLLLFDPSQARLQGVRVRFLQGLTLVLVSLTTVVSFDAVGSITVIAFMVAPGMTALIWVKRFYQLLLLSAVIATLNAVLGYGIALALDLTVAGTCAVVSLLVFVGCLMTTSIDDQNI</sequence>
<keyword evidence="4" id="KW-1003">Cell membrane</keyword>
<evidence type="ECO:0000256" key="6">
    <source>
        <dbReference type="ARBA" id="ARBA00022989"/>
    </source>
</evidence>
<evidence type="ECO:0000256" key="7">
    <source>
        <dbReference type="ARBA" id="ARBA00023136"/>
    </source>
</evidence>
<evidence type="ECO:0000256" key="8">
    <source>
        <dbReference type="RuleBase" id="RU003943"/>
    </source>
</evidence>
<evidence type="ECO:0000313" key="10">
    <source>
        <dbReference type="EMBL" id="MET3557716.1"/>
    </source>
</evidence>
<evidence type="ECO:0000256" key="5">
    <source>
        <dbReference type="ARBA" id="ARBA00022692"/>
    </source>
</evidence>
<evidence type="ECO:0000256" key="2">
    <source>
        <dbReference type="ARBA" id="ARBA00008034"/>
    </source>
</evidence>
<feature type="transmembrane region" description="Helical" evidence="9">
    <location>
        <begin position="54"/>
        <end position="72"/>
    </location>
</feature>
<evidence type="ECO:0000256" key="9">
    <source>
        <dbReference type="SAM" id="Phobius"/>
    </source>
</evidence>
<feature type="transmembrane region" description="Helical" evidence="9">
    <location>
        <begin position="179"/>
        <end position="196"/>
    </location>
</feature>
<dbReference type="EMBL" id="JBEPLO010000007">
    <property type="protein sequence ID" value="MET3557716.1"/>
    <property type="molecule type" value="Genomic_DNA"/>
</dbReference>
<proteinExistence type="inferred from homology"/>
<keyword evidence="11" id="KW-1185">Reference proteome</keyword>
<dbReference type="PANTHER" id="PTHR30477">
    <property type="entry name" value="ABC-TRANSPORTER METAL-BINDING PROTEIN"/>
    <property type="match status" value="1"/>
</dbReference>
<comment type="subcellular location">
    <subcellularLocation>
        <location evidence="1 8">Cell membrane</location>
        <topology evidence="1 8">Multi-pass membrane protein</topology>
    </subcellularLocation>
</comment>
<feature type="transmembrane region" description="Helical" evidence="9">
    <location>
        <begin position="226"/>
        <end position="245"/>
    </location>
</feature>
<dbReference type="Proteomes" id="UP001549122">
    <property type="component" value="Unassembled WGS sequence"/>
</dbReference>
<reference evidence="10 11" key="1">
    <citation type="submission" date="2024-06" db="EMBL/GenBank/DDBJ databases">
        <title>Genomic Encyclopedia of Type Strains, Phase IV (KMG-IV): sequencing the most valuable type-strain genomes for metagenomic binning, comparative biology and taxonomic classification.</title>
        <authorList>
            <person name="Goeker M."/>
        </authorList>
    </citation>
    <scope>NUCLEOTIDE SEQUENCE [LARGE SCALE GENOMIC DNA]</scope>
    <source>
        <strain evidence="10 11">DSM 28303</strain>
    </source>
</reference>
<evidence type="ECO:0000256" key="1">
    <source>
        <dbReference type="ARBA" id="ARBA00004651"/>
    </source>
</evidence>
<evidence type="ECO:0000256" key="4">
    <source>
        <dbReference type="ARBA" id="ARBA00022475"/>
    </source>
</evidence>
<keyword evidence="5 8" id="KW-0812">Transmembrane</keyword>
<gene>
    <name evidence="10" type="ORF">ABID29_000826</name>
</gene>
<comment type="similarity">
    <text evidence="2 8">Belongs to the ABC-3 integral membrane protein family.</text>
</comment>
<dbReference type="InterPro" id="IPR001626">
    <property type="entry name" value="ABC_TroCD"/>
</dbReference>
<dbReference type="SUPFAM" id="SSF81345">
    <property type="entry name" value="ABC transporter involved in vitamin B12 uptake, BtuC"/>
    <property type="match status" value="1"/>
</dbReference>
<evidence type="ECO:0000256" key="3">
    <source>
        <dbReference type="ARBA" id="ARBA00022448"/>
    </source>
</evidence>
<name>A0ABV2FGM1_9STRE</name>
<accession>A0ABV2FGM1</accession>
<feature type="transmembrane region" description="Helical" evidence="9">
    <location>
        <begin position="6"/>
        <end position="23"/>
    </location>
</feature>
<feature type="transmembrane region" description="Helical" evidence="9">
    <location>
        <begin position="125"/>
        <end position="158"/>
    </location>
</feature>
<feature type="transmembrane region" description="Helical" evidence="9">
    <location>
        <begin position="251"/>
        <end position="272"/>
    </location>
</feature>
<keyword evidence="3 8" id="KW-0813">Transport</keyword>
<feature type="transmembrane region" description="Helical" evidence="9">
    <location>
        <begin position="84"/>
        <end position="105"/>
    </location>
</feature>
<dbReference type="InterPro" id="IPR037294">
    <property type="entry name" value="ABC_BtuC-like"/>
</dbReference>
<evidence type="ECO:0000313" key="11">
    <source>
        <dbReference type="Proteomes" id="UP001549122"/>
    </source>
</evidence>
<dbReference type="PANTHER" id="PTHR30477:SF8">
    <property type="entry name" value="METAL TRANSPORT SYSTEM MEMBRANE PROTEIN CT_070-RELATED"/>
    <property type="match status" value="1"/>
</dbReference>
<dbReference type="RefSeq" id="WP_354364580.1">
    <property type="nucleotide sequence ID" value="NZ_JBEPLO010000007.1"/>
</dbReference>
<keyword evidence="7 9" id="KW-0472">Membrane</keyword>
<dbReference type="Pfam" id="PF00950">
    <property type="entry name" value="ABC-3"/>
    <property type="match status" value="1"/>
</dbReference>
<comment type="caution">
    <text evidence="10">The sequence shown here is derived from an EMBL/GenBank/DDBJ whole genome shotgun (WGS) entry which is preliminary data.</text>
</comment>
<feature type="transmembrane region" description="Helical" evidence="9">
    <location>
        <begin position="30"/>
        <end position="48"/>
    </location>
</feature>
<organism evidence="10 11">
    <name type="scientific">Streptococcus rupicaprae</name>
    <dbReference type="NCBI Taxonomy" id="759619"/>
    <lineage>
        <taxon>Bacteria</taxon>
        <taxon>Bacillati</taxon>
        <taxon>Bacillota</taxon>
        <taxon>Bacilli</taxon>
        <taxon>Lactobacillales</taxon>
        <taxon>Streptococcaceae</taxon>
        <taxon>Streptococcus</taxon>
    </lineage>
</organism>
<protein>
    <submittedName>
        <fullName evidence="10">Manganese/zinc/iron transport system permease protein</fullName>
    </submittedName>
</protein>